<dbReference type="VEuPathDB" id="FungiDB:ASPVEDRAFT_334783"/>
<dbReference type="RefSeq" id="XP_040672497.1">
    <property type="nucleotide sequence ID" value="XM_040810743.1"/>
</dbReference>
<evidence type="ECO:0000313" key="2">
    <source>
        <dbReference type="EMBL" id="OJJ06735.1"/>
    </source>
</evidence>
<sequence length="128" mass="14002">MAEVKVVGVALALALPLPEALPLELPVAEALLSVPVMLSRAEVPPVEMSERMEEASVGMAPPDSVMELKMLVASSGMFSMPEEAWLMMSLRSCALESAARRREEASMNFIVVVEIWVEIEMDIEVEVE</sequence>
<evidence type="ECO:0008006" key="4">
    <source>
        <dbReference type="Google" id="ProtNLM"/>
    </source>
</evidence>
<keyword evidence="3" id="KW-1185">Reference proteome</keyword>
<feature type="signal peptide" evidence="1">
    <location>
        <begin position="1"/>
        <end position="22"/>
    </location>
</feature>
<dbReference type="EMBL" id="KV878135">
    <property type="protein sequence ID" value="OJJ06735.1"/>
    <property type="molecule type" value="Genomic_DNA"/>
</dbReference>
<evidence type="ECO:0000313" key="3">
    <source>
        <dbReference type="Proteomes" id="UP000184073"/>
    </source>
</evidence>
<protein>
    <recommendedName>
        <fullName evidence="4">Secreted protein</fullName>
    </recommendedName>
</protein>
<feature type="chain" id="PRO_5012950865" description="Secreted protein" evidence="1">
    <location>
        <begin position="23"/>
        <end position="128"/>
    </location>
</feature>
<evidence type="ECO:0000256" key="1">
    <source>
        <dbReference type="SAM" id="SignalP"/>
    </source>
</evidence>
<accession>A0A1L9PZ45</accession>
<name>A0A1L9PZ45_ASPVE</name>
<keyword evidence="1" id="KW-0732">Signal</keyword>
<dbReference type="AlphaFoldDB" id="A0A1L9PZ45"/>
<gene>
    <name evidence="2" type="ORF">ASPVEDRAFT_334783</name>
</gene>
<proteinExistence type="predicted"/>
<reference evidence="3" key="1">
    <citation type="journal article" date="2017" name="Genome Biol.">
        <title>Comparative genomics reveals high biological diversity and specific adaptations in the industrially and medically important fungal genus Aspergillus.</title>
        <authorList>
            <person name="de Vries R.P."/>
            <person name="Riley R."/>
            <person name="Wiebenga A."/>
            <person name="Aguilar-Osorio G."/>
            <person name="Amillis S."/>
            <person name="Uchima C.A."/>
            <person name="Anderluh G."/>
            <person name="Asadollahi M."/>
            <person name="Askin M."/>
            <person name="Barry K."/>
            <person name="Battaglia E."/>
            <person name="Bayram O."/>
            <person name="Benocci T."/>
            <person name="Braus-Stromeyer S.A."/>
            <person name="Caldana C."/>
            <person name="Canovas D."/>
            <person name="Cerqueira G.C."/>
            <person name="Chen F."/>
            <person name="Chen W."/>
            <person name="Choi C."/>
            <person name="Clum A."/>
            <person name="Dos Santos R.A."/>
            <person name="Damasio A.R."/>
            <person name="Diallinas G."/>
            <person name="Emri T."/>
            <person name="Fekete E."/>
            <person name="Flipphi M."/>
            <person name="Freyberg S."/>
            <person name="Gallo A."/>
            <person name="Gournas C."/>
            <person name="Habgood R."/>
            <person name="Hainaut M."/>
            <person name="Harispe M.L."/>
            <person name="Henrissat B."/>
            <person name="Hilden K.S."/>
            <person name="Hope R."/>
            <person name="Hossain A."/>
            <person name="Karabika E."/>
            <person name="Karaffa L."/>
            <person name="Karanyi Z."/>
            <person name="Krasevec N."/>
            <person name="Kuo A."/>
            <person name="Kusch H."/>
            <person name="LaButti K."/>
            <person name="Lagendijk E.L."/>
            <person name="Lapidus A."/>
            <person name="Levasseur A."/>
            <person name="Lindquist E."/>
            <person name="Lipzen A."/>
            <person name="Logrieco A.F."/>
            <person name="MacCabe A."/>
            <person name="Maekelae M.R."/>
            <person name="Malavazi I."/>
            <person name="Melin P."/>
            <person name="Meyer V."/>
            <person name="Mielnichuk N."/>
            <person name="Miskei M."/>
            <person name="Molnar A.P."/>
            <person name="Mule G."/>
            <person name="Ngan C.Y."/>
            <person name="Orejas M."/>
            <person name="Orosz E."/>
            <person name="Ouedraogo J.P."/>
            <person name="Overkamp K.M."/>
            <person name="Park H.-S."/>
            <person name="Perrone G."/>
            <person name="Piumi F."/>
            <person name="Punt P.J."/>
            <person name="Ram A.F."/>
            <person name="Ramon A."/>
            <person name="Rauscher S."/>
            <person name="Record E."/>
            <person name="Riano-Pachon D.M."/>
            <person name="Robert V."/>
            <person name="Roehrig J."/>
            <person name="Ruller R."/>
            <person name="Salamov A."/>
            <person name="Salih N.S."/>
            <person name="Samson R.A."/>
            <person name="Sandor E."/>
            <person name="Sanguinetti M."/>
            <person name="Schuetze T."/>
            <person name="Sepcic K."/>
            <person name="Shelest E."/>
            <person name="Sherlock G."/>
            <person name="Sophianopoulou V."/>
            <person name="Squina F.M."/>
            <person name="Sun H."/>
            <person name="Susca A."/>
            <person name="Todd R.B."/>
            <person name="Tsang A."/>
            <person name="Unkles S.E."/>
            <person name="van de Wiele N."/>
            <person name="van Rossen-Uffink D."/>
            <person name="Oliveira J.V."/>
            <person name="Vesth T.C."/>
            <person name="Visser J."/>
            <person name="Yu J.-H."/>
            <person name="Zhou M."/>
            <person name="Andersen M.R."/>
            <person name="Archer D.B."/>
            <person name="Baker S.E."/>
            <person name="Benoit I."/>
            <person name="Brakhage A.A."/>
            <person name="Braus G.H."/>
            <person name="Fischer R."/>
            <person name="Frisvad J.C."/>
            <person name="Goldman G.H."/>
            <person name="Houbraken J."/>
            <person name="Oakley B."/>
            <person name="Pocsi I."/>
            <person name="Scazzocchio C."/>
            <person name="Seiboth B."/>
            <person name="vanKuyk P.A."/>
            <person name="Wortman J."/>
            <person name="Dyer P.S."/>
            <person name="Grigoriev I.V."/>
        </authorList>
    </citation>
    <scope>NUCLEOTIDE SEQUENCE [LARGE SCALE GENOMIC DNA]</scope>
    <source>
        <strain evidence="3">CBS 583.65</strain>
    </source>
</reference>
<dbReference type="GeneID" id="63726254"/>
<organism evidence="2 3">
    <name type="scientific">Aspergillus versicolor CBS 583.65</name>
    <dbReference type="NCBI Taxonomy" id="1036611"/>
    <lineage>
        <taxon>Eukaryota</taxon>
        <taxon>Fungi</taxon>
        <taxon>Dikarya</taxon>
        <taxon>Ascomycota</taxon>
        <taxon>Pezizomycotina</taxon>
        <taxon>Eurotiomycetes</taxon>
        <taxon>Eurotiomycetidae</taxon>
        <taxon>Eurotiales</taxon>
        <taxon>Aspergillaceae</taxon>
        <taxon>Aspergillus</taxon>
        <taxon>Aspergillus subgen. Nidulantes</taxon>
    </lineage>
</organism>
<dbReference type="Proteomes" id="UP000184073">
    <property type="component" value="Unassembled WGS sequence"/>
</dbReference>